<protein>
    <submittedName>
        <fullName evidence="3">Endopolyphosphatase</fullName>
    </submittedName>
</protein>
<dbReference type="VEuPathDB" id="FungiDB:EYZ11_007309"/>
<reference evidence="3 4" key="1">
    <citation type="submission" date="2019-08" db="EMBL/GenBank/DDBJ databases">
        <title>The genome sequence of a newly discovered highly antifungal drug resistant Aspergillus species, Aspergillus tanneri NIH 1004.</title>
        <authorList>
            <person name="Mounaud S."/>
            <person name="Singh I."/>
            <person name="Joardar V."/>
            <person name="Pakala S."/>
            <person name="Pakala S."/>
            <person name="Venepally P."/>
            <person name="Chung J.K."/>
            <person name="Losada L."/>
            <person name="Nierman W.C."/>
        </authorList>
    </citation>
    <scope>NUCLEOTIDE SEQUENCE [LARGE SCALE GENOMIC DNA]</scope>
    <source>
        <strain evidence="3 4">NIH1004</strain>
    </source>
</reference>
<evidence type="ECO:0000256" key="2">
    <source>
        <dbReference type="ARBA" id="ARBA00023180"/>
    </source>
</evidence>
<dbReference type="EMBL" id="QUQM01000009">
    <property type="protein sequence ID" value="KAA8641499.1"/>
    <property type="molecule type" value="Genomic_DNA"/>
</dbReference>
<proteinExistence type="predicted"/>
<evidence type="ECO:0000313" key="3">
    <source>
        <dbReference type="EMBL" id="KAA8641499.1"/>
    </source>
</evidence>
<dbReference type="GO" id="GO:0000324">
    <property type="term" value="C:fungal-type vacuole"/>
    <property type="evidence" value="ECO:0007669"/>
    <property type="project" value="TreeGrafter"/>
</dbReference>
<dbReference type="RefSeq" id="XP_033420861.1">
    <property type="nucleotide sequence ID" value="XM_033576197.1"/>
</dbReference>
<accession>A0A5M9MAC6</accession>
<comment type="caution">
    <text evidence="3">The sequence shown here is derived from an EMBL/GenBank/DDBJ whole genome shotgun (WGS) entry which is preliminary data.</text>
</comment>
<dbReference type="OrthoDB" id="348678at2759"/>
<dbReference type="PANTHER" id="PTHR10340">
    <property type="entry name" value="SPHINGOMYELIN PHOSPHODIESTERASE"/>
    <property type="match status" value="1"/>
</dbReference>
<dbReference type="GO" id="GO:0008081">
    <property type="term" value="F:phosphoric diester hydrolase activity"/>
    <property type="evidence" value="ECO:0007669"/>
    <property type="project" value="TreeGrafter"/>
</dbReference>
<evidence type="ECO:0000256" key="1">
    <source>
        <dbReference type="ARBA" id="ARBA00022801"/>
    </source>
</evidence>
<gene>
    <name evidence="3" type="primary">PPN1_2</name>
    <name evidence="3" type="ORF">ATNIH1004_011635</name>
</gene>
<dbReference type="GO" id="GO:0006798">
    <property type="term" value="P:polyphosphate catabolic process"/>
    <property type="evidence" value="ECO:0007669"/>
    <property type="project" value="TreeGrafter"/>
</dbReference>
<dbReference type="PANTHER" id="PTHR10340:SF55">
    <property type="entry name" value="ENDOPOLYPHOSPHATASE"/>
    <property type="match status" value="1"/>
</dbReference>
<sequence>MKDPTDDEYNWTKEFRSVWAEFIPKSQYSTFDAGGWFTTEFGDVVVGIVYGHMNIDHFILQDSDEAEILDDSSSLQFPTMSFDNSDESDHWFLKYLYSLREDWSKLPPEDMDDPWLRDEDAAFGLPSPDIIINDDQSIEKKGKEEKTKQLLFKVPEHQSSCPPPGPAYLNQPLTWLGCIQYFANITKINNRMSKTHGLKDNSGNFTDAEVNEASKTSHDYNDDDLIFEVEYDTSEDDIYRMDDLTVRSFLDLAIQIGKGYKDPSVSKMNIGGLATSNIGAIRSDEFDIKKRKEKKSRNKDTAWRTFFRRATVGF</sequence>
<evidence type="ECO:0000313" key="4">
    <source>
        <dbReference type="Proteomes" id="UP000324241"/>
    </source>
</evidence>
<dbReference type="GO" id="GO:0004309">
    <property type="term" value="F:exopolyphosphatase activity"/>
    <property type="evidence" value="ECO:0007669"/>
    <property type="project" value="TreeGrafter"/>
</dbReference>
<dbReference type="GeneID" id="54334336"/>
<name>A0A5M9MAC6_9EURO</name>
<organism evidence="3 4">
    <name type="scientific">Aspergillus tanneri</name>
    <dbReference type="NCBI Taxonomy" id="1220188"/>
    <lineage>
        <taxon>Eukaryota</taxon>
        <taxon>Fungi</taxon>
        <taxon>Dikarya</taxon>
        <taxon>Ascomycota</taxon>
        <taxon>Pezizomycotina</taxon>
        <taxon>Eurotiomycetes</taxon>
        <taxon>Eurotiomycetidae</taxon>
        <taxon>Eurotiales</taxon>
        <taxon>Aspergillaceae</taxon>
        <taxon>Aspergillus</taxon>
        <taxon>Aspergillus subgen. Circumdati</taxon>
    </lineage>
</organism>
<dbReference type="GO" id="GO:0000298">
    <property type="term" value="F:endopolyphosphatase activity"/>
    <property type="evidence" value="ECO:0007669"/>
    <property type="project" value="TreeGrafter"/>
</dbReference>
<keyword evidence="2" id="KW-0325">Glycoprotein</keyword>
<dbReference type="Proteomes" id="UP000324241">
    <property type="component" value="Unassembled WGS sequence"/>
</dbReference>
<keyword evidence="1" id="KW-0378">Hydrolase</keyword>
<dbReference type="AlphaFoldDB" id="A0A5M9MAC6"/>